<reference evidence="2 3" key="1">
    <citation type="submission" date="2019-01" db="EMBL/GenBank/DDBJ databases">
        <title>A draft genome assembly of the solar-powered sea slug Elysia chlorotica.</title>
        <authorList>
            <person name="Cai H."/>
            <person name="Li Q."/>
            <person name="Fang X."/>
            <person name="Li J."/>
            <person name="Curtis N.E."/>
            <person name="Altenburger A."/>
            <person name="Shibata T."/>
            <person name="Feng M."/>
            <person name="Maeda T."/>
            <person name="Schwartz J.A."/>
            <person name="Shigenobu S."/>
            <person name="Lundholm N."/>
            <person name="Nishiyama T."/>
            <person name="Yang H."/>
            <person name="Hasebe M."/>
            <person name="Li S."/>
            <person name="Pierce S.K."/>
            <person name="Wang J."/>
        </authorList>
    </citation>
    <scope>NUCLEOTIDE SEQUENCE [LARGE SCALE GENOMIC DNA]</scope>
    <source>
        <strain evidence="2">EC2010</strain>
        <tissue evidence="2">Whole organism of an adult</tissue>
    </source>
</reference>
<evidence type="ECO:0000313" key="3">
    <source>
        <dbReference type="Proteomes" id="UP000271974"/>
    </source>
</evidence>
<feature type="compositionally biased region" description="Polar residues" evidence="1">
    <location>
        <begin position="119"/>
        <end position="134"/>
    </location>
</feature>
<dbReference type="OrthoDB" id="6075263at2759"/>
<feature type="non-terminal residue" evidence="2">
    <location>
        <position position="240"/>
    </location>
</feature>
<accession>A0A433SYR6</accession>
<name>A0A433SYR6_ELYCH</name>
<proteinExistence type="predicted"/>
<feature type="compositionally biased region" description="Basic residues" evidence="1">
    <location>
        <begin position="157"/>
        <end position="169"/>
    </location>
</feature>
<dbReference type="Proteomes" id="UP000271974">
    <property type="component" value="Unassembled WGS sequence"/>
</dbReference>
<protein>
    <submittedName>
        <fullName evidence="2">Uncharacterized protein</fullName>
    </submittedName>
</protein>
<dbReference type="AlphaFoldDB" id="A0A433SYR6"/>
<feature type="non-terminal residue" evidence="2">
    <location>
        <position position="1"/>
    </location>
</feature>
<feature type="region of interest" description="Disordered" evidence="1">
    <location>
        <begin position="99"/>
        <end position="192"/>
    </location>
</feature>
<comment type="caution">
    <text evidence="2">The sequence shown here is derived from an EMBL/GenBank/DDBJ whole genome shotgun (WGS) entry which is preliminary data.</text>
</comment>
<evidence type="ECO:0000256" key="1">
    <source>
        <dbReference type="SAM" id="MobiDB-lite"/>
    </source>
</evidence>
<evidence type="ECO:0000313" key="2">
    <source>
        <dbReference type="EMBL" id="RUS74463.1"/>
    </source>
</evidence>
<dbReference type="EMBL" id="RQTK01000829">
    <property type="protein sequence ID" value="RUS74463.1"/>
    <property type="molecule type" value="Genomic_DNA"/>
</dbReference>
<organism evidence="2 3">
    <name type="scientific">Elysia chlorotica</name>
    <name type="common">Eastern emerald elysia</name>
    <name type="synonym">Sea slug</name>
    <dbReference type="NCBI Taxonomy" id="188477"/>
    <lineage>
        <taxon>Eukaryota</taxon>
        <taxon>Metazoa</taxon>
        <taxon>Spiralia</taxon>
        <taxon>Lophotrochozoa</taxon>
        <taxon>Mollusca</taxon>
        <taxon>Gastropoda</taxon>
        <taxon>Heterobranchia</taxon>
        <taxon>Euthyneura</taxon>
        <taxon>Panpulmonata</taxon>
        <taxon>Sacoglossa</taxon>
        <taxon>Placobranchoidea</taxon>
        <taxon>Plakobranchidae</taxon>
        <taxon>Elysia</taxon>
    </lineage>
</organism>
<gene>
    <name evidence="2" type="ORF">EGW08_017779</name>
</gene>
<sequence length="240" mass="26583">VLFAREWRGRFRQIGNALCWCRTRKEKHWLGPGADMCKLSLGVQDRRSECDLQLDDLEAPRPEHATTSGPYIARIMGEEGTPCCGRAIRSERSVRDKIQVFDASKPARAGRRVDRLLTQPRQGQNGSGAGQKSNLEAEETDPTKPRQAQQSNAQDNHHHHQHHHHHHHYLSPQQQAALKAGPSPRPGETASQALPCTAGCSVWSTSTPLSRQPACRSGPALVSLAPDVHYKLRPEMAAAQ</sequence>
<keyword evidence="3" id="KW-1185">Reference proteome</keyword>